<proteinExistence type="predicted"/>
<organism evidence="2 3">
    <name type="scientific">Streptosporangium minutum</name>
    <dbReference type="NCBI Taxonomy" id="569862"/>
    <lineage>
        <taxon>Bacteria</taxon>
        <taxon>Bacillati</taxon>
        <taxon>Actinomycetota</taxon>
        <taxon>Actinomycetes</taxon>
        <taxon>Streptosporangiales</taxon>
        <taxon>Streptosporangiaceae</taxon>
        <taxon>Streptosporangium</taxon>
    </lineage>
</organism>
<dbReference type="EMBL" id="NGFP01000039">
    <property type="protein sequence ID" value="OUC97356.1"/>
    <property type="molecule type" value="Genomic_DNA"/>
</dbReference>
<accession>A0A243RSL4</accession>
<evidence type="ECO:0000313" key="2">
    <source>
        <dbReference type="EMBL" id="OUC97356.1"/>
    </source>
</evidence>
<gene>
    <name evidence="2" type="ORF">CA984_11385</name>
</gene>
<dbReference type="InterPro" id="IPR036390">
    <property type="entry name" value="WH_DNA-bd_sf"/>
</dbReference>
<dbReference type="AlphaFoldDB" id="A0A243RSL4"/>
<evidence type="ECO:0000313" key="3">
    <source>
        <dbReference type="Proteomes" id="UP000194761"/>
    </source>
</evidence>
<name>A0A243RSL4_9ACTN</name>
<reference evidence="2 3" key="1">
    <citation type="submission" date="2017-05" db="EMBL/GenBank/DDBJ databases">
        <title>Biotechnological potential of actinobacteria isolated from South African environments.</title>
        <authorList>
            <person name="Le Roes-Hill M."/>
            <person name="Prins A."/>
            <person name="Durrell K.A."/>
        </authorList>
    </citation>
    <scope>NUCLEOTIDE SEQUENCE [LARGE SCALE GENOMIC DNA]</scope>
    <source>
        <strain evidence="2">M26</strain>
    </source>
</reference>
<feature type="compositionally biased region" description="Acidic residues" evidence="1">
    <location>
        <begin position="219"/>
        <end position="238"/>
    </location>
</feature>
<dbReference type="SUPFAM" id="SSF46785">
    <property type="entry name" value="Winged helix' DNA-binding domain"/>
    <property type="match status" value="1"/>
</dbReference>
<dbReference type="Gene3D" id="1.10.10.10">
    <property type="entry name" value="Winged helix-like DNA-binding domain superfamily/Winged helix DNA-binding domain"/>
    <property type="match status" value="1"/>
</dbReference>
<evidence type="ECO:0000256" key="1">
    <source>
        <dbReference type="SAM" id="MobiDB-lite"/>
    </source>
</evidence>
<dbReference type="InterPro" id="IPR036388">
    <property type="entry name" value="WH-like_DNA-bd_sf"/>
</dbReference>
<protein>
    <submittedName>
        <fullName evidence="2">Uncharacterized protein</fullName>
    </submittedName>
</protein>
<feature type="region of interest" description="Disordered" evidence="1">
    <location>
        <begin position="219"/>
        <end position="251"/>
    </location>
</feature>
<keyword evidence="3" id="KW-1185">Reference proteome</keyword>
<dbReference type="Proteomes" id="UP000194761">
    <property type="component" value="Unassembled WGS sequence"/>
</dbReference>
<comment type="caution">
    <text evidence="2">The sequence shown here is derived from an EMBL/GenBank/DDBJ whole genome shotgun (WGS) entry which is preliminary data.</text>
</comment>
<sequence>MKKLGLIKVTRTKDGNKYELIKVEFEDDSYRGRNVVSREAHAKIFLSMTASPISSGALRLWLMLDRIGRTHEWAWSSQSALAKYMGVQQRQIRVYLNELKEAGLLESRRPDPLGKNEYRLIRTPVMVKVAEEHDEKQAILSATARVARKWLTAVLGDAAREWVNDNDEIYQSIWRDIRVAVACLGEEATVKIVDDTLATYGTDYLADFIVKILDEWVDEDDEEEPKDDDEGHEADFPDADQVPGVIDCSDPTNAANRLAMYRERMAS</sequence>
<dbReference type="Pfam" id="PF13730">
    <property type="entry name" value="HTH_36"/>
    <property type="match status" value="1"/>
</dbReference>